<feature type="compositionally biased region" description="Basic residues" evidence="1">
    <location>
        <begin position="74"/>
        <end position="84"/>
    </location>
</feature>
<proteinExistence type="predicted"/>
<name>A0AAI8VVB7_9PEZI</name>
<organism evidence="2 3">
    <name type="scientific">Anthostomella pinea</name>
    <dbReference type="NCBI Taxonomy" id="933095"/>
    <lineage>
        <taxon>Eukaryota</taxon>
        <taxon>Fungi</taxon>
        <taxon>Dikarya</taxon>
        <taxon>Ascomycota</taxon>
        <taxon>Pezizomycotina</taxon>
        <taxon>Sordariomycetes</taxon>
        <taxon>Xylariomycetidae</taxon>
        <taxon>Xylariales</taxon>
        <taxon>Xylariaceae</taxon>
        <taxon>Anthostomella</taxon>
    </lineage>
</organism>
<reference evidence="2" key="1">
    <citation type="submission" date="2023-10" db="EMBL/GenBank/DDBJ databases">
        <authorList>
            <person name="Hackl T."/>
        </authorList>
    </citation>
    <scope>NUCLEOTIDE SEQUENCE</scope>
</reference>
<dbReference type="Proteomes" id="UP001295740">
    <property type="component" value="Unassembled WGS sequence"/>
</dbReference>
<sequence>MDDSTVEFDFKGDNKPLLIELPDDTERWNKKKRHRFKKLLKGYHLPGNVGALGKVFNVIDKSDNIDYFIAKRHKQPPPKRHVKSTRQTQDMSDPYWPDEAALPFGMKGEEFLDYLKSALGEKNQGRISMLSHSGPSPISDAHVIRMELSEGSTIDTEVFKSVLSNQRSIIDAKTVLESFSFIVKTEDGIQLYPVQTEQRDAQLL</sequence>
<dbReference type="AlphaFoldDB" id="A0AAI8VVB7"/>
<evidence type="ECO:0000313" key="3">
    <source>
        <dbReference type="Proteomes" id="UP001295740"/>
    </source>
</evidence>
<protein>
    <submittedName>
        <fullName evidence="2">Uu.00g073560.m01.CDS01</fullName>
    </submittedName>
</protein>
<feature type="region of interest" description="Disordered" evidence="1">
    <location>
        <begin position="74"/>
        <end position="94"/>
    </location>
</feature>
<comment type="caution">
    <text evidence="2">The sequence shown here is derived from an EMBL/GenBank/DDBJ whole genome shotgun (WGS) entry which is preliminary data.</text>
</comment>
<keyword evidence="3" id="KW-1185">Reference proteome</keyword>
<dbReference type="EMBL" id="CAUWAG010000018">
    <property type="protein sequence ID" value="CAJ2511731.1"/>
    <property type="molecule type" value="Genomic_DNA"/>
</dbReference>
<gene>
    <name evidence="2" type="ORF">KHLLAP_LOCUS12199</name>
</gene>
<accession>A0AAI8VVB7</accession>
<evidence type="ECO:0000313" key="2">
    <source>
        <dbReference type="EMBL" id="CAJ2511731.1"/>
    </source>
</evidence>
<evidence type="ECO:0000256" key="1">
    <source>
        <dbReference type="SAM" id="MobiDB-lite"/>
    </source>
</evidence>